<dbReference type="InterPro" id="IPR011029">
    <property type="entry name" value="DEATH-like_dom_sf"/>
</dbReference>
<name>A0A1X7VN93_AMPQE</name>
<protein>
    <recommendedName>
        <fullName evidence="3">Death domain-containing protein</fullName>
    </recommendedName>
</protein>
<accession>A0A1X7VN93</accession>
<dbReference type="EnsemblMetazoa" id="Aqu2.1.41354_001">
    <property type="protein sequence ID" value="Aqu2.1.41354_001"/>
    <property type="gene ID" value="Aqu2.1.41354"/>
</dbReference>
<sequence>MMATNIDTTPPGRDQQKTGAASIPSFGSKLDLLVENIKKCKEKVFQALNDENIKEIKRSLHDLLTASKNTQEEASLIVDFLSFPTRKLEENQLMPAEEETTMTLPAAVTEVSGLVKILEEIVQLLQGVLDENLQYILKNSKLQKGSIKSSTLQHLRDYSSAVKNMTSCSDFLVIAATDKKDISSCAPMLDAKEAGSAIKLSSMIAQQKSPSKTREDSSSHAAAIDDIWQESPSHRELMDLLSCISHEWSMLGICLELDQNALSSLQQRQSSSKEKLSKVLHKWKIQQNKSAPYTWQTIKNAVCGPILQNRRVGREIEEYLAKKNASATPHNNNEVIAVDEQVQTSLEQIPG</sequence>
<proteinExistence type="predicted"/>
<organism evidence="2">
    <name type="scientific">Amphimedon queenslandica</name>
    <name type="common">Sponge</name>
    <dbReference type="NCBI Taxonomy" id="400682"/>
    <lineage>
        <taxon>Eukaryota</taxon>
        <taxon>Metazoa</taxon>
        <taxon>Porifera</taxon>
        <taxon>Demospongiae</taxon>
        <taxon>Heteroscleromorpha</taxon>
        <taxon>Haplosclerida</taxon>
        <taxon>Niphatidae</taxon>
        <taxon>Amphimedon</taxon>
    </lineage>
</organism>
<dbReference type="InParanoid" id="A0A1X7VN93"/>
<dbReference type="Gene3D" id="1.10.533.10">
    <property type="entry name" value="Death Domain, Fas"/>
    <property type="match status" value="1"/>
</dbReference>
<dbReference type="AlphaFoldDB" id="A0A1X7VN93"/>
<evidence type="ECO:0008006" key="3">
    <source>
        <dbReference type="Google" id="ProtNLM"/>
    </source>
</evidence>
<evidence type="ECO:0000313" key="2">
    <source>
        <dbReference type="EnsemblMetazoa" id="Aqu2.1.41354_001"/>
    </source>
</evidence>
<evidence type="ECO:0000256" key="1">
    <source>
        <dbReference type="SAM" id="MobiDB-lite"/>
    </source>
</evidence>
<feature type="region of interest" description="Disordered" evidence="1">
    <location>
        <begin position="1"/>
        <end position="22"/>
    </location>
</feature>
<reference evidence="2" key="1">
    <citation type="submission" date="2017-05" db="UniProtKB">
        <authorList>
            <consortium name="EnsemblMetazoa"/>
        </authorList>
    </citation>
    <scope>IDENTIFICATION</scope>
</reference>